<proteinExistence type="predicted"/>
<comment type="caution">
    <text evidence="2">The sequence shown here is derived from an EMBL/GenBank/DDBJ whole genome shotgun (WGS) entry which is preliminary data.</text>
</comment>
<keyword evidence="3" id="KW-1185">Reference proteome</keyword>
<evidence type="ECO:0000256" key="1">
    <source>
        <dbReference type="SAM" id="MobiDB-lite"/>
    </source>
</evidence>
<dbReference type="RefSeq" id="WP_309261838.1">
    <property type="nucleotide sequence ID" value="NZ_JARUHG010000001.1"/>
</dbReference>
<evidence type="ECO:0000313" key="2">
    <source>
        <dbReference type="EMBL" id="MDR0182723.1"/>
    </source>
</evidence>
<gene>
    <name evidence="2" type="ORF">P8609_07030</name>
</gene>
<sequence>MRTARRFKHTGFGALDIGTADSPKSIPHHPASSLRGEPAPSI</sequence>
<feature type="region of interest" description="Disordered" evidence="1">
    <location>
        <begin position="1"/>
        <end position="42"/>
    </location>
</feature>
<protein>
    <submittedName>
        <fullName evidence="2">Uncharacterized protein</fullName>
    </submittedName>
</protein>
<dbReference type="Proteomes" id="UP001233535">
    <property type="component" value="Unassembled WGS sequence"/>
</dbReference>
<name>A0ABU1CC44_9GAMM</name>
<dbReference type="EMBL" id="JARUHG010000001">
    <property type="protein sequence ID" value="MDR0182723.1"/>
    <property type="molecule type" value="Genomic_DNA"/>
</dbReference>
<accession>A0ABU1CC44</accession>
<evidence type="ECO:0000313" key="3">
    <source>
        <dbReference type="Proteomes" id="UP001233535"/>
    </source>
</evidence>
<organism evidence="2 3">
    <name type="scientific">Lysobacter arvi</name>
    <dbReference type="NCBI Taxonomy" id="3038776"/>
    <lineage>
        <taxon>Bacteria</taxon>
        <taxon>Pseudomonadati</taxon>
        <taxon>Pseudomonadota</taxon>
        <taxon>Gammaproteobacteria</taxon>
        <taxon>Lysobacterales</taxon>
        <taxon>Lysobacteraceae</taxon>
        <taxon>Lysobacter</taxon>
    </lineage>
</organism>
<reference evidence="2 3" key="1">
    <citation type="submission" date="2023-04" db="EMBL/GenBank/DDBJ databases">
        <title>Lysobacter sp. strain UC isolated from soil sample.</title>
        <authorList>
            <person name="Choksket S."/>
            <person name="Harshvardhan F."/>
            <person name="Rana R."/>
            <person name="Patil P.B."/>
            <person name="Korpole S."/>
        </authorList>
    </citation>
    <scope>NUCLEOTIDE SEQUENCE [LARGE SCALE GENOMIC DNA]</scope>
    <source>
        <strain evidence="2 3">UC</strain>
    </source>
</reference>